<comment type="caution">
    <text evidence="1">The sequence shown here is derived from an EMBL/GenBank/DDBJ whole genome shotgun (WGS) entry which is preliminary data.</text>
</comment>
<accession>A0A5B7IQD2</accession>
<keyword evidence="2" id="KW-1185">Reference proteome</keyword>
<dbReference type="EMBL" id="VSRR010061246">
    <property type="protein sequence ID" value="MPC82998.1"/>
    <property type="molecule type" value="Genomic_DNA"/>
</dbReference>
<gene>
    <name evidence="1" type="ORF">E2C01_077687</name>
</gene>
<dbReference type="Proteomes" id="UP000324222">
    <property type="component" value="Unassembled WGS sequence"/>
</dbReference>
<proteinExistence type="predicted"/>
<name>A0A5B7IQD2_PORTR</name>
<evidence type="ECO:0000313" key="2">
    <source>
        <dbReference type="Proteomes" id="UP000324222"/>
    </source>
</evidence>
<dbReference type="AlphaFoldDB" id="A0A5B7IQD2"/>
<evidence type="ECO:0000313" key="1">
    <source>
        <dbReference type="EMBL" id="MPC82998.1"/>
    </source>
</evidence>
<protein>
    <submittedName>
        <fullName evidence="1">Uncharacterized protein</fullName>
    </submittedName>
</protein>
<sequence>MYYVSHNTILPKYCFPSRRNIPPIPMTPTPLPGREHCEGAAAVQTASHSKEGDALPIYWAVPSTTTVTTTATITLPGSIYSQSGDYAPPRNLARLTPTSPSPLGCNNCQQGCGFGCPHPISPAAAAALSAAHRGPIF</sequence>
<reference evidence="1 2" key="1">
    <citation type="submission" date="2019-05" db="EMBL/GenBank/DDBJ databases">
        <title>Another draft genome of Portunus trituberculatus and its Hox gene families provides insights of decapod evolution.</title>
        <authorList>
            <person name="Jeong J.-H."/>
            <person name="Song I."/>
            <person name="Kim S."/>
            <person name="Choi T."/>
            <person name="Kim D."/>
            <person name="Ryu S."/>
            <person name="Kim W."/>
        </authorList>
    </citation>
    <scope>NUCLEOTIDE SEQUENCE [LARGE SCALE GENOMIC DNA]</scope>
    <source>
        <tissue evidence="1">Muscle</tissue>
    </source>
</reference>
<organism evidence="1 2">
    <name type="scientific">Portunus trituberculatus</name>
    <name type="common">Swimming crab</name>
    <name type="synonym">Neptunus trituberculatus</name>
    <dbReference type="NCBI Taxonomy" id="210409"/>
    <lineage>
        <taxon>Eukaryota</taxon>
        <taxon>Metazoa</taxon>
        <taxon>Ecdysozoa</taxon>
        <taxon>Arthropoda</taxon>
        <taxon>Crustacea</taxon>
        <taxon>Multicrustacea</taxon>
        <taxon>Malacostraca</taxon>
        <taxon>Eumalacostraca</taxon>
        <taxon>Eucarida</taxon>
        <taxon>Decapoda</taxon>
        <taxon>Pleocyemata</taxon>
        <taxon>Brachyura</taxon>
        <taxon>Eubrachyura</taxon>
        <taxon>Portunoidea</taxon>
        <taxon>Portunidae</taxon>
        <taxon>Portuninae</taxon>
        <taxon>Portunus</taxon>
    </lineage>
</organism>